<proteinExistence type="predicted"/>
<accession>A0A917ZZ84</accession>
<gene>
    <name evidence="2" type="ORF">GCM10012280_67020</name>
</gene>
<name>A0A917ZZ84_9ACTN</name>
<reference evidence="2" key="2">
    <citation type="submission" date="2020-09" db="EMBL/GenBank/DDBJ databases">
        <authorList>
            <person name="Sun Q."/>
            <person name="Zhou Y."/>
        </authorList>
    </citation>
    <scope>NUCLEOTIDE SEQUENCE</scope>
    <source>
        <strain evidence="2">CGMCC 4.7201</strain>
    </source>
</reference>
<evidence type="ECO:0000313" key="3">
    <source>
        <dbReference type="Proteomes" id="UP000641932"/>
    </source>
</evidence>
<keyword evidence="3" id="KW-1185">Reference proteome</keyword>
<organism evidence="2 3">
    <name type="scientific">Wenjunlia tyrosinilytica</name>
    <dbReference type="NCBI Taxonomy" id="1544741"/>
    <lineage>
        <taxon>Bacteria</taxon>
        <taxon>Bacillati</taxon>
        <taxon>Actinomycetota</taxon>
        <taxon>Actinomycetes</taxon>
        <taxon>Kitasatosporales</taxon>
        <taxon>Streptomycetaceae</taxon>
        <taxon>Wenjunlia</taxon>
    </lineage>
</organism>
<evidence type="ECO:0000313" key="2">
    <source>
        <dbReference type="EMBL" id="GGO99784.1"/>
    </source>
</evidence>
<comment type="caution">
    <text evidence="2">The sequence shown here is derived from an EMBL/GenBank/DDBJ whole genome shotgun (WGS) entry which is preliminary data.</text>
</comment>
<dbReference type="EMBL" id="BMMS01000048">
    <property type="protein sequence ID" value="GGO99784.1"/>
    <property type="molecule type" value="Genomic_DNA"/>
</dbReference>
<dbReference type="Proteomes" id="UP000641932">
    <property type="component" value="Unassembled WGS sequence"/>
</dbReference>
<feature type="region of interest" description="Disordered" evidence="1">
    <location>
        <begin position="1"/>
        <end position="26"/>
    </location>
</feature>
<dbReference type="AlphaFoldDB" id="A0A917ZZ84"/>
<evidence type="ECO:0000256" key="1">
    <source>
        <dbReference type="SAM" id="MobiDB-lite"/>
    </source>
</evidence>
<sequence length="59" mass="6245">MGTVGFHTDQGKVHRASLPGDGAGVVQWDTTAEDPGFVRIEVRHPNGHVAALTNPIILT</sequence>
<protein>
    <submittedName>
        <fullName evidence="2">Uncharacterized protein</fullName>
    </submittedName>
</protein>
<reference evidence="2" key="1">
    <citation type="journal article" date="2014" name="Int. J. Syst. Evol. Microbiol.">
        <title>Complete genome sequence of Corynebacterium casei LMG S-19264T (=DSM 44701T), isolated from a smear-ripened cheese.</title>
        <authorList>
            <consortium name="US DOE Joint Genome Institute (JGI-PGF)"/>
            <person name="Walter F."/>
            <person name="Albersmeier A."/>
            <person name="Kalinowski J."/>
            <person name="Ruckert C."/>
        </authorList>
    </citation>
    <scope>NUCLEOTIDE SEQUENCE</scope>
    <source>
        <strain evidence="2">CGMCC 4.7201</strain>
    </source>
</reference>